<dbReference type="NCBIfam" id="TIGR04502">
    <property type="entry name" value="microcomp_EutL"/>
    <property type="match status" value="1"/>
</dbReference>
<proteinExistence type="predicted"/>
<dbReference type="EMBL" id="FQZL01000006">
    <property type="protein sequence ID" value="SHI75508.1"/>
    <property type="molecule type" value="Genomic_DNA"/>
</dbReference>
<dbReference type="RefSeq" id="WP_073048073.1">
    <property type="nucleotide sequence ID" value="NZ_FQZL01000006.1"/>
</dbReference>
<feature type="domain" description="BMC circularly permuted" evidence="3">
    <location>
        <begin position="112"/>
        <end position="214"/>
    </location>
</feature>
<accession>A0A1M6DRA0</accession>
<dbReference type="Proteomes" id="UP000184052">
    <property type="component" value="Unassembled WGS sequence"/>
</dbReference>
<dbReference type="GO" id="GO:0031469">
    <property type="term" value="C:bacterial microcompartment"/>
    <property type="evidence" value="ECO:0007669"/>
    <property type="project" value="UniProtKB-SubCell"/>
</dbReference>
<dbReference type="Gene3D" id="3.30.70.1710">
    <property type="match status" value="2"/>
</dbReference>
<organism evidence="4 5">
    <name type="scientific">Dethiosulfatibacter aminovorans DSM 17477</name>
    <dbReference type="NCBI Taxonomy" id="1121476"/>
    <lineage>
        <taxon>Bacteria</taxon>
        <taxon>Bacillati</taxon>
        <taxon>Bacillota</taxon>
        <taxon>Tissierellia</taxon>
        <taxon>Dethiosulfatibacter</taxon>
    </lineage>
</organism>
<gene>
    <name evidence="4" type="ORF">SAMN02745751_01007</name>
</gene>
<dbReference type="Pfam" id="PF00936">
    <property type="entry name" value="BMC"/>
    <property type="match status" value="1"/>
</dbReference>
<dbReference type="PROSITE" id="PS51931">
    <property type="entry name" value="BMC_CP"/>
    <property type="match status" value="1"/>
</dbReference>
<dbReference type="InterPro" id="IPR000249">
    <property type="entry name" value="BMC_dom"/>
</dbReference>
<dbReference type="PIRSF" id="PIRSF012290">
    <property type="entry name" value="EutL_PduB"/>
    <property type="match status" value="1"/>
</dbReference>
<evidence type="ECO:0000313" key="5">
    <source>
        <dbReference type="Proteomes" id="UP000184052"/>
    </source>
</evidence>
<dbReference type="OrthoDB" id="3283at2"/>
<evidence type="ECO:0000256" key="2">
    <source>
        <dbReference type="ARBA" id="ARBA00024446"/>
    </source>
</evidence>
<evidence type="ECO:0000313" key="4">
    <source>
        <dbReference type="EMBL" id="SHI75508.1"/>
    </source>
</evidence>
<keyword evidence="5" id="KW-1185">Reference proteome</keyword>
<keyword evidence="2" id="KW-1283">Bacterial microcompartment</keyword>
<dbReference type="GO" id="GO:0005198">
    <property type="term" value="F:structural molecule activity"/>
    <property type="evidence" value="ECO:0007669"/>
    <property type="project" value="InterPro"/>
</dbReference>
<protein>
    <submittedName>
        <fullName evidence="4">Ethanolamine utilization protein EutL</fullName>
    </submittedName>
</protein>
<dbReference type="STRING" id="1121476.SAMN02745751_01007"/>
<evidence type="ECO:0000256" key="1">
    <source>
        <dbReference type="ARBA" id="ARBA00024322"/>
    </source>
</evidence>
<reference evidence="4 5" key="1">
    <citation type="submission" date="2016-11" db="EMBL/GenBank/DDBJ databases">
        <authorList>
            <person name="Jaros S."/>
            <person name="Januszkiewicz K."/>
            <person name="Wedrychowicz H."/>
        </authorList>
    </citation>
    <scope>NUCLEOTIDE SEQUENCE [LARGE SCALE GENOMIC DNA]</scope>
    <source>
        <strain evidence="4 5">DSM 17477</strain>
    </source>
</reference>
<comment type="subcellular location">
    <subcellularLocation>
        <location evidence="1">Bacterial microcompartment</location>
    </subcellularLocation>
</comment>
<dbReference type="NCBIfam" id="NF011934">
    <property type="entry name" value="PRK15405.1"/>
    <property type="match status" value="1"/>
</dbReference>
<dbReference type="AlphaFoldDB" id="A0A1M6DRA0"/>
<sequence length="217" mass="22941">MTGESVKACVLSSQIIPRADQSLLRRLGAKASECSLGIITSDCDDLSYVAVDESTKKANVRVVYTKSMYAGADNATTNLAGEWIGIIAGENPDDVKYGLEVAKSYIENERGFVKANEDGSIVCFAHCISSIGTYFSKIAKIPVGSSLAYLIAPPSEAICALDAALKSADVKIKVFYGPPTETNFAGGLLTGEQAACEAACDSFYTEVKKVADRPLSV</sequence>
<dbReference type="InterPro" id="IPR030983">
    <property type="entry name" value="EutL"/>
</dbReference>
<name>A0A1M6DRA0_9FIRM</name>
<dbReference type="InterPro" id="IPR009193">
    <property type="entry name" value="EutL_PduB"/>
</dbReference>
<evidence type="ECO:0000259" key="3">
    <source>
        <dbReference type="PROSITE" id="PS51931"/>
    </source>
</evidence>
<dbReference type="InterPro" id="IPR044870">
    <property type="entry name" value="BMC_CP"/>
</dbReference>
<dbReference type="InterPro" id="IPR037233">
    <property type="entry name" value="CcmK-like_sf"/>
</dbReference>
<dbReference type="SMART" id="SM00877">
    <property type="entry name" value="BMC"/>
    <property type="match status" value="2"/>
</dbReference>